<evidence type="ECO:0000313" key="3">
    <source>
        <dbReference type="Proteomes" id="UP001501414"/>
    </source>
</evidence>
<proteinExistence type="predicted"/>
<sequence>MRGAAQQGPDAVRGVAGVEQAAAHALGLPRIEAGFGAGVGRAGHDPIVPWPSRAILSGMTGICIAQDPEADALLEREPLALLIGMLLDQQIQMEVAFRGPLKLHERLGGLDVRVIADHDPAGFATLATTPPAIHRYGGSMARRVQEMCRAIVEDWDGDPEAIWTRGEPDGREVLRRLKALPGYGEQKAKIFLALLGKQYGVTPDGWREAAGDYGAADTRLSAADVVDAQTLTEVRDTKKALKAAAREKKAAAAG</sequence>
<organism evidence="2 3">
    <name type="scientific">Pseudonocardia kongjuensis</name>
    <dbReference type="NCBI Taxonomy" id="102227"/>
    <lineage>
        <taxon>Bacteria</taxon>
        <taxon>Bacillati</taxon>
        <taxon>Actinomycetota</taxon>
        <taxon>Actinomycetes</taxon>
        <taxon>Pseudonocardiales</taxon>
        <taxon>Pseudonocardiaceae</taxon>
        <taxon>Pseudonocardia</taxon>
    </lineage>
</organism>
<gene>
    <name evidence="2" type="ORF">GCM10009613_12680</name>
</gene>
<reference evidence="2 3" key="1">
    <citation type="journal article" date="2019" name="Int. J. Syst. Evol. Microbiol.">
        <title>The Global Catalogue of Microorganisms (GCM) 10K type strain sequencing project: providing services to taxonomists for standard genome sequencing and annotation.</title>
        <authorList>
            <consortium name="The Broad Institute Genomics Platform"/>
            <consortium name="The Broad Institute Genome Sequencing Center for Infectious Disease"/>
            <person name="Wu L."/>
            <person name="Ma J."/>
        </authorList>
    </citation>
    <scope>NUCLEOTIDE SEQUENCE [LARGE SCALE GENOMIC DNA]</scope>
    <source>
        <strain evidence="2 3">JCM 11896</strain>
    </source>
</reference>
<evidence type="ECO:0000313" key="2">
    <source>
        <dbReference type="EMBL" id="GAA1383358.1"/>
    </source>
</evidence>
<name>A0ABN1XMI4_9PSEU</name>
<protein>
    <recommendedName>
        <fullName evidence="1">HhH-GPD domain-containing protein</fullName>
    </recommendedName>
</protein>
<dbReference type="InterPro" id="IPR003265">
    <property type="entry name" value="HhH-GPD_domain"/>
</dbReference>
<keyword evidence="3" id="KW-1185">Reference proteome</keyword>
<dbReference type="Pfam" id="PF00730">
    <property type="entry name" value="HhH-GPD"/>
    <property type="match status" value="1"/>
</dbReference>
<dbReference type="Proteomes" id="UP001501414">
    <property type="component" value="Unassembled WGS sequence"/>
</dbReference>
<evidence type="ECO:0000259" key="1">
    <source>
        <dbReference type="Pfam" id="PF00730"/>
    </source>
</evidence>
<dbReference type="SUPFAM" id="SSF48150">
    <property type="entry name" value="DNA-glycosylase"/>
    <property type="match status" value="1"/>
</dbReference>
<accession>A0ABN1XMI4</accession>
<comment type="caution">
    <text evidence="2">The sequence shown here is derived from an EMBL/GenBank/DDBJ whole genome shotgun (WGS) entry which is preliminary data.</text>
</comment>
<dbReference type="NCBIfam" id="TIGR03252">
    <property type="entry name" value="HhH-GPD-type base excision DNA repair protein"/>
    <property type="match status" value="1"/>
</dbReference>
<dbReference type="EMBL" id="BAAAJK010000004">
    <property type="protein sequence ID" value="GAA1383358.1"/>
    <property type="molecule type" value="Genomic_DNA"/>
</dbReference>
<feature type="domain" description="HhH-GPD" evidence="1">
    <location>
        <begin position="83"/>
        <end position="236"/>
    </location>
</feature>
<dbReference type="InterPro" id="IPR017658">
    <property type="entry name" value="HhH-GPD_base_excis"/>
</dbReference>
<dbReference type="InterPro" id="IPR011257">
    <property type="entry name" value="DNA_glycosylase"/>
</dbReference>